<name>A0ABQ9IYT8_9CUCU</name>
<evidence type="ECO:0000313" key="2">
    <source>
        <dbReference type="Proteomes" id="UP001162164"/>
    </source>
</evidence>
<accession>A0ABQ9IYT8</accession>
<comment type="caution">
    <text evidence="1">The sequence shown here is derived from an EMBL/GenBank/DDBJ whole genome shotgun (WGS) entry which is preliminary data.</text>
</comment>
<dbReference type="EMBL" id="JAPWTJ010001853">
    <property type="protein sequence ID" value="KAJ8969188.1"/>
    <property type="molecule type" value="Genomic_DNA"/>
</dbReference>
<keyword evidence="2" id="KW-1185">Reference proteome</keyword>
<dbReference type="Proteomes" id="UP001162164">
    <property type="component" value="Unassembled WGS sequence"/>
</dbReference>
<proteinExistence type="predicted"/>
<evidence type="ECO:0000313" key="1">
    <source>
        <dbReference type="EMBL" id="KAJ8969188.1"/>
    </source>
</evidence>
<protein>
    <submittedName>
        <fullName evidence="1">Uncharacterized protein</fullName>
    </submittedName>
</protein>
<sequence>MCNIVFWVTTTPTQYPESLPPCEETCDNTPSIACESSTNPLMMSSLSSRGHVDAKVTVATQTGHEAPDFSFNPDKMTVDKHCYECKVRYRDPKPQDLVMYLHAWKYREE</sequence>
<organism evidence="1 2">
    <name type="scientific">Molorchus minor</name>
    <dbReference type="NCBI Taxonomy" id="1323400"/>
    <lineage>
        <taxon>Eukaryota</taxon>
        <taxon>Metazoa</taxon>
        <taxon>Ecdysozoa</taxon>
        <taxon>Arthropoda</taxon>
        <taxon>Hexapoda</taxon>
        <taxon>Insecta</taxon>
        <taxon>Pterygota</taxon>
        <taxon>Neoptera</taxon>
        <taxon>Endopterygota</taxon>
        <taxon>Coleoptera</taxon>
        <taxon>Polyphaga</taxon>
        <taxon>Cucujiformia</taxon>
        <taxon>Chrysomeloidea</taxon>
        <taxon>Cerambycidae</taxon>
        <taxon>Lamiinae</taxon>
        <taxon>Monochamini</taxon>
        <taxon>Molorchus</taxon>
    </lineage>
</organism>
<reference evidence="1" key="1">
    <citation type="journal article" date="2023" name="Insect Mol. Biol.">
        <title>Genome sequencing provides insights into the evolution of gene families encoding plant cell wall-degrading enzymes in longhorned beetles.</title>
        <authorList>
            <person name="Shin N.R."/>
            <person name="Okamura Y."/>
            <person name="Kirsch R."/>
            <person name="Pauchet Y."/>
        </authorList>
    </citation>
    <scope>NUCLEOTIDE SEQUENCE</scope>
    <source>
        <strain evidence="1">MMC_N1</strain>
    </source>
</reference>
<gene>
    <name evidence="1" type="ORF">NQ317_010288</name>
</gene>